<evidence type="ECO:0000256" key="1">
    <source>
        <dbReference type="ARBA" id="ARBA00004651"/>
    </source>
</evidence>
<evidence type="ECO:0000256" key="11">
    <source>
        <dbReference type="ARBA" id="ARBA00035585"/>
    </source>
</evidence>
<reference evidence="13 14" key="1">
    <citation type="journal article" date="2016" name="MBio">
        <title>Lateral Gene Transfer in a Heavy Metal-Contaminated-Groundwater Microbial Community.</title>
        <authorList>
            <person name="Hemme C.L."/>
            <person name="Green S.J."/>
            <person name="Rishishwar L."/>
            <person name="Prakash O."/>
            <person name="Pettenato A."/>
            <person name="Chakraborty R."/>
            <person name="Deutschbauer A.M."/>
            <person name="Van Nostrand J.D."/>
            <person name="Wu L."/>
            <person name="He Z."/>
            <person name="Jordan I.K."/>
            <person name="Hazen T.C."/>
            <person name="Arkin A.P."/>
            <person name="Kostka J.E."/>
            <person name="Zhou J."/>
        </authorList>
    </citation>
    <scope>NUCLEOTIDE SEQUENCE [LARGE SCALE GENOMIC DNA]</scope>
    <source>
        <strain evidence="13 14">FW104-T7</strain>
    </source>
</reference>
<dbReference type="EMBL" id="LVJS01000025">
    <property type="protein sequence ID" value="KZC24574.1"/>
    <property type="molecule type" value="Genomic_DNA"/>
</dbReference>
<evidence type="ECO:0000256" key="2">
    <source>
        <dbReference type="ARBA" id="ARBA00022475"/>
    </source>
</evidence>
<keyword evidence="3" id="KW-0997">Cell inner membrane</keyword>
<evidence type="ECO:0000256" key="4">
    <source>
        <dbReference type="ARBA" id="ARBA00022692"/>
    </source>
</evidence>
<comment type="similarity">
    <text evidence="10 12">Belongs to the fluoride channel Fluc/FEX (TC 1.A.43) family.</text>
</comment>
<keyword evidence="14" id="KW-1185">Reference proteome</keyword>
<keyword evidence="2 12" id="KW-1003">Cell membrane</keyword>
<protein>
    <recommendedName>
        <fullName evidence="12">Fluoride-specific ion channel FluC</fullName>
    </recommendedName>
</protein>
<evidence type="ECO:0000313" key="13">
    <source>
        <dbReference type="EMBL" id="KZC24574.1"/>
    </source>
</evidence>
<keyword evidence="7 12" id="KW-0406">Ion transport</keyword>
<evidence type="ECO:0000256" key="8">
    <source>
        <dbReference type="ARBA" id="ARBA00023136"/>
    </source>
</evidence>
<feature type="transmembrane region" description="Helical" evidence="12">
    <location>
        <begin position="98"/>
        <end position="121"/>
    </location>
</feature>
<proteinExistence type="inferred from homology"/>
<dbReference type="eggNOG" id="COG0239">
    <property type="taxonomic scope" value="Bacteria"/>
</dbReference>
<dbReference type="GO" id="GO:0140114">
    <property type="term" value="P:cellular detoxification of fluoride"/>
    <property type="evidence" value="ECO:0007669"/>
    <property type="project" value="UniProtKB-UniRule"/>
</dbReference>
<dbReference type="AlphaFoldDB" id="A0A154QK66"/>
<organism evidence="13 14">
    <name type="scientific">Rhodanobacter thiooxydans</name>
    <dbReference type="NCBI Taxonomy" id="416169"/>
    <lineage>
        <taxon>Bacteria</taxon>
        <taxon>Pseudomonadati</taxon>
        <taxon>Pseudomonadota</taxon>
        <taxon>Gammaproteobacteria</taxon>
        <taxon>Lysobacterales</taxon>
        <taxon>Rhodanobacteraceae</taxon>
        <taxon>Rhodanobacter</taxon>
    </lineage>
</organism>
<evidence type="ECO:0000256" key="9">
    <source>
        <dbReference type="ARBA" id="ARBA00023303"/>
    </source>
</evidence>
<evidence type="ECO:0000256" key="6">
    <source>
        <dbReference type="ARBA" id="ARBA00023053"/>
    </source>
</evidence>
<keyword evidence="5 12" id="KW-1133">Transmembrane helix</keyword>
<evidence type="ECO:0000256" key="7">
    <source>
        <dbReference type="ARBA" id="ARBA00023065"/>
    </source>
</evidence>
<evidence type="ECO:0000256" key="5">
    <source>
        <dbReference type="ARBA" id="ARBA00022989"/>
    </source>
</evidence>
<feature type="binding site" evidence="12">
    <location>
        <position position="76"/>
    </location>
    <ligand>
        <name>Na(+)</name>
        <dbReference type="ChEBI" id="CHEBI:29101"/>
        <note>structural</note>
    </ligand>
</feature>
<dbReference type="InterPro" id="IPR003691">
    <property type="entry name" value="FluC"/>
</dbReference>
<evidence type="ECO:0000313" key="14">
    <source>
        <dbReference type="Proteomes" id="UP000076131"/>
    </source>
</evidence>
<feature type="binding site" evidence="12">
    <location>
        <position position="79"/>
    </location>
    <ligand>
        <name>Na(+)</name>
        <dbReference type="ChEBI" id="CHEBI:29101"/>
        <note>structural</note>
    </ligand>
</feature>
<dbReference type="NCBIfam" id="NF010792">
    <property type="entry name" value="PRK14196.1"/>
    <property type="match status" value="1"/>
</dbReference>
<feature type="transmembrane region" description="Helical" evidence="12">
    <location>
        <begin position="68"/>
        <end position="86"/>
    </location>
</feature>
<name>A0A154QK66_9GAMM</name>
<dbReference type="STRING" id="416169.RHOFW104T7_08185"/>
<comment type="activity regulation">
    <text evidence="12">Na(+) is not transported, but it plays an essential structural role and its presence is essential for fluoride channel function.</text>
</comment>
<keyword evidence="6 12" id="KW-0915">Sodium</keyword>
<accession>A0A154QK66</accession>
<feature type="transmembrane region" description="Helical" evidence="12">
    <location>
        <begin position="39"/>
        <end position="56"/>
    </location>
</feature>
<dbReference type="NCBIfam" id="TIGR00494">
    <property type="entry name" value="crcB"/>
    <property type="match status" value="1"/>
</dbReference>
<keyword evidence="9 12" id="KW-0407">Ion channel</keyword>
<comment type="subcellular location">
    <subcellularLocation>
        <location evidence="1 12">Cell membrane</location>
        <topology evidence="1 12">Multi-pass membrane protein</topology>
    </subcellularLocation>
</comment>
<evidence type="ECO:0000256" key="3">
    <source>
        <dbReference type="ARBA" id="ARBA00022519"/>
    </source>
</evidence>
<dbReference type="GO" id="GO:0062054">
    <property type="term" value="F:fluoride channel activity"/>
    <property type="evidence" value="ECO:0007669"/>
    <property type="project" value="UniProtKB-UniRule"/>
</dbReference>
<comment type="caution">
    <text evidence="13">The sequence shown here is derived from an EMBL/GenBank/DDBJ whole genome shotgun (WGS) entry which is preliminary data.</text>
</comment>
<gene>
    <name evidence="12" type="primary">fluC</name>
    <name evidence="12" type="synonym">crcB</name>
    <name evidence="13" type="ORF">RHOFW104T7_08185</name>
</gene>
<dbReference type="PANTHER" id="PTHR28259">
    <property type="entry name" value="FLUORIDE EXPORT PROTEIN 1-RELATED"/>
    <property type="match status" value="1"/>
</dbReference>
<keyword evidence="12" id="KW-0479">Metal-binding</keyword>
<sequence length="128" mass="13446">MGLNGFVAIGIGGALGCWLRWGLGVLLNPVFPTLPLGTLAANLAGGLLMGCVMGLFDHFQALSPALRLFVFTGFLGGLTTFSTFSAESATLLLRQQYLWFSGHVAVHVAGSLAMTVLGIALTRSLLRH</sequence>
<dbReference type="RefSeq" id="WP_008433439.1">
    <property type="nucleotide sequence ID" value="NZ_LVJS01000025.1"/>
</dbReference>
<dbReference type="Pfam" id="PF02537">
    <property type="entry name" value="CRCB"/>
    <property type="match status" value="1"/>
</dbReference>
<evidence type="ECO:0000256" key="12">
    <source>
        <dbReference type="HAMAP-Rule" id="MF_00454"/>
    </source>
</evidence>
<keyword evidence="12" id="KW-0813">Transport</keyword>
<keyword evidence="4 12" id="KW-0812">Transmembrane</keyword>
<keyword evidence="8 12" id="KW-0472">Membrane</keyword>
<comment type="function">
    <text evidence="12">Fluoride-specific ion channel. Important for reducing fluoride concentration in the cell, thus reducing its toxicity.</text>
</comment>
<dbReference type="GO" id="GO:0005886">
    <property type="term" value="C:plasma membrane"/>
    <property type="evidence" value="ECO:0007669"/>
    <property type="project" value="UniProtKB-SubCell"/>
</dbReference>
<dbReference type="Proteomes" id="UP000076131">
    <property type="component" value="Unassembled WGS sequence"/>
</dbReference>
<evidence type="ECO:0000256" key="10">
    <source>
        <dbReference type="ARBA" id="ARBA00035120"/>
    </source>
</evidence>
<dbReference type="GO" id="GO:0046872">
    <property type="term" value="F:metal ion binding"/>
    <property type="evidence" value="ECO:0007669"/>
    <property type="project" value="UniProtKB-KW"/>
</dbReference>
<feature type="transmembrane region" description="Helical" evidence="12">
    <location>
        <begin position="7"/>
        <end position="27"/>
    </location>
</feature>
<comment type="catalytic activity">
    <reaction evidence="11">
        <text>fluoride(in) = fluoride(out)</text>
        <dbReference type="Rhea" id="RHEA:76159"/>
        <dbReference type="ChEBI" id="CHEBI:17051"/>
    </reaction>
    <physiologicalReaction direction="left-to-right" evidence="11">
        <dbReference type="Rhea" id="RHEA:76160"/>
    </physiologicalReaction>
</comment>
<dbReference type="HAMAP" id="MF_00454">
    <property type="entry name" value="FluC"/>
    <property type="match status" value="1"/>
</dbReference>
<dbReference type="PANTHER" id="PTHR28259:SF1">
    <property type="entry name" value="FLUORIDE EXPORT PROTEIN 1-RELATED"/>
    <property type="match status" value="1"/>
</dbReference>